<dbReference type="RefSeq" id="WP_259096592.1">
    <property type="nucleotide sequence ID" value="NZ_BAAAZC010000053.1"/>
</dbReference>
<keyword evidence="1" id="KW-0489">Methyltransferase</keyword>
<protein>
    <submittedName>
        <fullName evidence="1">Class I SAM-dependent methyltransferase</fullName>
    </submittedName>
</protein>
<dbReference type="InterPro" id="IPR029063">
    <property type="entry name" value="SAM-dependent_MTases_sf"/>
</dbReference>
<organism evidence="1 2">
    <name type="scientific">Mucilaginibacter dorajii</name>
    <dbReference type="NCBI Taxonomy" id="692994"/>
    <lineage>
        <taxon>Bacteria</taxon>
        <taxon>Pseudomonadati</taxon>
        <taxon>Bacteroidota</taxon>
        <taxon>Sphingobacteriia</taxon>
        <taxon>Sphingobacteriales</taxon>
        <taxon>Sphingobacteriaceae</taxon>
        <taxon>Mucilaginibacter</taxon>
    </lineage>
</organism>
<keyword evidence="2" id="KW-1185">Reference proteome</keyword>
<dbReference type="Pfam" id="PF13489">
    <property type="entry name" value="Methyltransf_23"/>
    <property type="match status" value="1"/>
</dbReference>
<dbReference type="SUPFAM" id="SSF53335">
    <property type="entry name" value="S-adenosyl-L-methionine-dependent methyltransferases"/>
    <property type="match status" value="1"/>
</dbReference>
<proteinExistence type="predicted"/>
<keyword evidence="1" id="KW-0808">Transferase</keyword>
<evidence type="ECO:0000313" key="2">
    <source>
        <dbReference type="Proteomes" id="UP001500742"/>
    </source>
</evidence>
<reference evidence="2" key="1">
    <citation type="journal article" date="2019" name="Int. J. Syst. Evol. Microbiol.">
        <title>The Global Catalogue of Microorganisms (GCM) 10K type strain sequencing project: providing services to taxonomists for standard genome sequencing and annotation.</title>
        <authorList>
            <consortium name="The Broad Institute Genomics Platform"/>
            <consortium name="The Broad Institute Genome Sequencing Center for Infectious Disease"/>
            <person name="Wu L."/>
            <person name="Ma J."/>
        </authorList>
    </citation>
    <scope>NUCLEOTIDE SEQUENCE [LARGE SCALE GENOMIC DNA]</scope>
    <source>
        <strain evidence="2">JCM 16601</strain>
    </source>
</reference>
<evidence type="ECO:0000313" key="1">
    <source>
        <dbReference type="EMBL" id="GAA3994273.1"/>
    </source>
</evidence>
<gene>
    <name evidence="1" type="ORF">GCM10022210_55510</name>
</gene>
<comment type="caution">
    <text evidence="1">The sequence shown here is derived from an EMBL/GenBank/DDBJ whole genome shotgun (WGS) entry which is preliminary data.</text>
</comment>
<accession>A0ABP7R8Y8</accession>
<dbReference type="GO" id="GO:0032259">
    <property type="term" value="P:methylation"/>
    <property type="evidence" value="ECO:0007669"/>
    <property type="project" value="UniProtKB-KW"/>
</dbReference>
<dbReference type="CDD" id="cd02440">
    <property type="entry name" value="AdoMet_MTases"/>
    <property type="match status" value="1"/>
</dbReference>
<name>A0ABP7R8Y8_9SPHI</name>
<sequence length="231" mass="26355">MKDILGQAIHDYHHGQTAHKLWINNQYGPKEEMPVEAYFRDEDDMPDMEWLALNECRGEVLDIGAGAGSHALVLQERGFDVSALEISSLAADVMQARGVKKVIVADVFKYDEHRYDTLLLLMNGIGIAGSLPTVNTFLERAKLLLNKGGQLLFDSSDIAYLYDGKLPDNGKYYGELNYQYEYKGQKTDWFPWLYIDEKTLEAIVTEAGWDMEVLLEDEFQQYLVRLTLKTS</sequence>
<dbReference type="Gene3D" id="3.40.50.150">
    <property type="entry name" value="Vaccinia Virus protein VP39"/>
    <property type="match status" value="1"/>
</dbReference>
<dbReference type="GO" id="GO:0008168">
    <property type="term" value="F:methyltransferase activity"/>
    <property type="evidence" value="ECO:0007669"/>
    <property type="project" value="UniProtKB-KW"/>
</dbReference>
<dbReference type="EMBL" id="BAAAZC010000053">
    <property type="protein sequence ID" value="GAA3994273.1"/>
    <property type="molecule type" value="Genomic_DNA"/>
</dbReference>
<dbReference type="Proteomes" id="UP001500742">
    <property type="component" value="Unassembled WGS sequence"/>
</dbReference>